<protein>
    <submittedName>
        <fullName evidence="2">Uncharacterized protein</fullName>
    </submittedName>
</protein>
<proteinExistence type="predicted"/>
<dbReference type="Proteomes" id="UP000830375">
    <property type="component" value="Unassembled WGS sequence"/>
</dbReference>
<evidence type="ECO:0000313" key="2">
    <source>
        <dbReference type="EMBL" id="KAI2660809.1"/>
    </source>
</evidence>
<accession>A0ABQ8MDL6</accession>
<sequence length="91" mass="10771">MFPKPTQKRMKGTRDVSHKQLFCYLCFLFFLFHLTPISFVHSWKPFIFFSSRFSWCCSCRDKPLRSGTVVRGGGLWWSGGHRSYTKYKPPP</sequence>
<evidence type="ECO:0000256" key="1">
    <source>
        <dbReference type="SAM" id="Phobius"/>
    </source>
</evidence>
<evidence type="ECO:0000313" key="3">
    <source>
        <dbReference type="Proteomes" id="UP000830375"/>
    </source>
</evidence>
<keyword evidence="3" id="KW-1185">Reference proteome</keyword>
<reference evidence="2 3" key="1">
    <citation type="submission" date="2022-01" db="EMBL/GenBank/DDBJ databases">
        <title>A high-quality chromosome-level genome assembly of rohu carp, Labeo rohita.</title>
        <authorList>
            <person name="Arick M.A. II"/>
            <person name="Hsu C.-Y."/>
            <person name="Magbanua Z."/>
            <person name="Pechanova O."/>
            <person name="Grover C."/>
            <person name="Miller E."/>
            <person name="Thrash A."/>
            <person name="Ezzel L."/>
            <person name="Alam S."/>
            <person name="Benzie J."/>
            <person name="Hamilton M."/>
            <person name="Karsi A."/>
            <person name="Lawrence M.L."/>
            <person name="Peterson D.G."/>
        </authorList>
    </citation>
    <scope>NUCLEOTIDE SEQUENCE [LARGE SCALE GENOMIC DNA]</scope>
    <source>
        <strain evidence="3">BAU-BD-2019</strain>
        <tissue evidence="2">Blood</tissue>
    </source>
</reference>
<keyword evidence="1" id="KW-0812">Transmembrane</keyword>
<comment type="caution">
    <text evidence="2">The sequence shown here is derived from an EMBL/GenBank/DDBJ whole genome shotgun (WGS) entry which is preliminary data.</text>
</comment>
<keyword evidence="1" id="KW-0472">Membrane</keyword>
<feature type="transmembrane region" description="Helical" evidence="1">
    <location>
        <begin position="21"/>
        <end position="43"/>
    </location>
</feature>
<organism evidence="2 3">
    <name type="scientific">Labeo rohita</name>
    <name type="common">Indian major carp</name>
    <name type="synonym">Cyprinus rohita</name>
    <dbReference type="NCBI Taxonomy" id="84645"/>
    <lineage>
        <taxon>Eukaryota</taxon>
        <taxon>Metazoa</taxon>
        <taxon>Chordata</taxon>
        <taxon>Craniata</taxon>
        <taxon>Vertebrata</taxon>
        <taxon>Euteleostomi</taxon>
        <taxon>Actinopterygii</taxon>
        <taxon>Neopterygii</taxon>
        <taxon>Teleostei</taxon>
        <taxon>Ostariophysi</taxon>
        <taxon>Cypriniformes</taxon>
        <taxon>Cyprinidae</taxon>
        <taxon>Labeoninae</taxon>
        <taxon>Labeonini</taxon>
        <taxon>Labeo</taxon>
    </lineage>
</organism>
<dbReference type="EMBL" id="JACTAM010000009">
    <property type="protein sequence ID" value="KAI2660809.1"/>
    <property type="molecule type" value="Genomic_DNA"/>
</dbReference>
<name>A0ABQ8MDL6_LABRO</name>
<keyword evidence="1" id="KW-1133">Transmembrane helix</keyword>
<gene>
    <name evidence="2" type="ORF">H4Q32_008479</name>
</gene>